<evidence type="ECO:0000313" key="5">
    <source>
        <dbReference type="EMBL" id="WXT99821.1"/>
    </source>
</evidence>
<feature type="compositionally biased region" description="Low complexity" evidence="4">
    <location>
        <begin position="123"/>
        <end position="147"/>
    </location>
</feature>
<sequence length="164" mass="17399">MAGINKVILVGNLGQKPEIKYATNGNAITNLSIATSESWTDKNTGQKNEKTEWHRVSVFGKLAEIIGQYCDKGSKLYVEGKLQTRKWQDQSGADRYTTEVVVSGFGGTIQMLDSRNNAGGGAPYQAPAAGGAPQQSAPAPQAQAPAADPITPVDNTGFDDDIPF</sequence>
<reference evidence="5" key="1">
    <citation type="submission" date="2023-10" db="EMBL/GenBank/DDBJ databases">
        <title>The first scallop-associated chemosynthetic bacterial symbiont.</title>
        <authorList>
            <person name="Lin Y.-T."/>
            <person name="Sun J."/>
            <person name="Ip J.C.-H."/>
            <person name="He X."/>
            <person name="Gao Z.-M."/>
            <person name="Perez M."/>
            <person name="Xu T."/>
            <person name="Qian P.-Y."/>
            <person name="Qiu J.-W."/>
        </authorList>
    </citation>
    <scope>NUCLEOTIDE SEQUENCE</scope>
    <source>
        <strain evidence="5">Gill1</strain>
    </source>
</reference>
<organism evidence="5">
    <name type="scientific">Catillopecten margaritatus gill symbiont</name>
    <dbReference type="NCBI Taxonomy" id="3083288"/>
    <lineage>
        <taxon>Bacteria</taxon>
        <taxon>Pseudomonadati</taxon>
        <taxon>Pseudomonadota</taxon>
        <taxon>Gammaproteobacteria</taxon>
        <taxon>sulfur-oxidizing symbionts</taxon>
    </lineage>
</organism>
<keyword evidence="2" id="KW-0227">DNA damage</keyword>
<dbReference type="NCBIfam" id="TIGR00621">
    <property type="entry name" value="ssb"/>
    <property type="match status" value="1"/>
</dbReference>
<protein>
    <recommendedName>
        <fullName evidence="2 3">Single-stranded DNA-binding protein</fullName>
        <shortName evidence="2">SSB</shortName>
    </recommendedName>
</protein>
<dbReference type="InterPro" id="IPR012340">
    <property type="entry name" value="NA-bd_OB-fold"/>
</dbReference>
<dbReference type="InterPro" id="IPR011344">
    <property type="entry name" value="ssDNA-bd"/>
</dbReference>
<keyword evidence="2" id="KW-0235">DNA replication</keyword>
<dbReference type="SUPFAM" id="SSF50249">
    <property type="entry name" value="Nucleic acid-binding proteins"/>
    <property type="match status" value="1"/>
</dbReference>
<dbReference type="Pfam" id="PF00436">
    <property type="entry name" value="SSB"/>
    <property type="match status" value="1"/>
</dbReference>
<dbReference type="PIRSF" id="PIRSF002070">
    <property type="entry name" value="SSB"/>
    <property type="match status" value="1"/>
</dbReference>
<evidence type="ECO:0000256" key="2">
    <source>
        <dbReference type="HAMAP-Rule" id="MF_00984"/>
    </source>
</evidence>
<gene>
    <name evidence="5" type="primary">ssb</name>
    <name evidence="5" type="ORF">Ctma_0525</name>
</gene>
<evidence type="ECO:0000256" key="4">
    <source>
        <dbReference type="SAM" id="MobiDB-lite"/>
    </source>
</evidence>
<dbReference type="GO" id="GO:0006281">
    <property type="term" value="P:DNA repair"/>
    <property type="evidence" value="ECO:0007669"/>
    <property type="project" value="UniProtKB-UniRule"/>
</dbReference>
<feature type="short sequence motif" description="Important for interaction with partner proteins" evidence="2">
    <location>
        <begin position="159"/>
        <end position="164"/>
    </location>
</feature>
<dbReference type="PANTHER" id="PTHR10302">
    <property type="entry name" value="SINGLE-STRANDED DNA-BINDING PROTEIN"/>
    <property type="match status" value="1"/>
</dbReference>
<evidence type="ECO:0000256" key="3">
    <source>
        <dbReference type="PIRNR" id="PIRNR002070"/>
    </source>
</evidence>
<dbReference type="GO" id="GO:0006260">
    <property type="term" value="P:DNA replication"/>
    <property type="evidence" value="ECO:0007669"/>
    <property type="project" value="UniProtKB-UniRule"/>
</dbReference>
<dbReference type="CDD" id="cd04496">
    <property type="entry name" value="SSB_OBF"/>
    <property type="match status" value="1"/>
</dbReference>
<dbReference type="EMBL" id="CP138327">
    <property type="protein sequence ID" value="WXT99821.1"/>
    <property type="molecule type" value="Genomic_DNA"/>
</dbReference>
<keyword evidence="2" id="KW-0233">DNA recombination</keyword>
<dbReference type="InterPro" id="IPR000424">
    <property type="entry name" value="Primosome_PriB/ssb"/>
</dbReference>
<comment type="subunit">
    <text evidence="2">Homotetramer.</text>
</comment>
<dbReference type="GO" id="GO:0006310">
    <property type="term" value="P:DNA recombination"/>
    <property type="evidence" value="ECO:0007669"/>
    <property type="project" value="UniProtKB-UniRule"/>
</dbReference>
<dbReference type="PROSITE" id="PS50935">
    <property type="entry name" value="SSB"/>
    <property type="match status" value="1"/>
</dbReference>
<proteinExistence type="inferred from homology"/>
<comment type="caution">
    <text evidence="2">Lacks conserved residue(s) required for the propagation of feature annotation.</text>
</comment>
<dbReference type="AlphaFoldDB" id="A0AAU6PFM1"/>
<evidence type="ECO:0000256" key="1">
    <source>
        <dbReference type="ARBA" id="ARBA00023125"/>
    </source>
</evidence>
<keyword evidence="2" id="KW-0234">DNA repair</keyword>
<accession>A0AAU6PFM1</accession>
<comment type="function">
    <text evidence="2">Plays an important role in DNA replication, recombination and repair. Binds to ssDNA and to an array of partner proteins to recruit them to their sites of action during DNA metabolism.</text>
</comment>
<feature type="region of interest" description="Disordered" evidence="4">
    <location>
        <begin position="114"/>
        <end position="164"/>
    </location>
</feature>
<dbReference type="GO" id="GO:0009295">
    <property type="term" value="C:nucleoid"/>
    <property type="evidence" value="ECO:0007669"/>
    <property type="project" value="TreeGrafter"/>
</dbReference>
<dbReference type="Gene3D" id="2.40.50.140">
    <property type="entry name" value="Nucleic acid-binding proteins"/>
    <property type="match status" value="1"/>
</dbReference>
<dbReference type="GO" id="GO:0003697">
    <property type="term" value="F:single-stranded DNA binding"/>
    <property type="evidence" value="ECO:0007669"/>
    <property type="project" value="UniProtKB-UniRule"/>
</dbReference>
<dbReference type="HAMAP" id="MF_00984">
    <property type="entry name" value="SSB"/>
    <property type="match status" value="1"/>
</dbReference>
<name>A0AAU6PFM1_9GAMM</name>
<dbReference type="PANTHER" id="PTHR10302:SF27">
    <property type="entry name" value="SINGLE-STRANDED DNA-BINDING PROTEIN"/>
    <property type="match status" value="1"/>
</dbReference>
<keyword evidence="1 2" id="KW-0238">DNA-binding</keyword>